<dbReference type="PANTHER" id="PTHR11119">
    <property type="entry name" value="XANTHINE-URACIL / VITAMIN C PERMEASE FAMILY MEMBER"/>
    <property type="match status" value="1"/>
</dbReference>
<dbReference type="InterPro" id="IPR006043">
    <property type="entry name" value="NCS2"/>
</dbReference>
<sequence>MSTQQDKKKLSAKVNILIGLGGCLTTSYFISDVICAPQDHPIRSQLFCTTLFMSGLCTTFMPLLGIRLPVFQSVCSTFLVPLIGMRSDDRWNCKLLKEEALIELNQTSNTSLIQRIPFDANDEKEMFVRVREMMGCLLLASLLEVAVGATGLVGKALRFIGPLSVSVVVSLIGLSLYKIPLEYAQSHWPLTIM</sequence>
<dbReference type="Proteomes" id="UP000828390">
    <property type="component" value="Unassembled WGS sequence"/>
</dbReference>
<gene>
    <name evidence="7" type="ORF">DPMN_083518</name>
</gene>
<protein>
    <submittedName>
        <fullName evidence="7">Uncharacterized protein</fullName>
    </submittedName>
</protein>
<dbReference type="GO" id="GO:0022857">
    <property type="term" value="F:transmembrane transporter activity"/>
    <property type="evidence" value="ECO:0007669"/>
    <property type="project" value="InterPro"/>
</dbReference>
<evidence type="ECO:0000256" key="3">
    <source>
        <dbReference type="ARBA" id="ARBA00022692"/>
    </source>
</evidence>
<evidence type="ECO:0000256" key="1">
    <source>
        <dbReference type="ARBA" id="ARBA00004141"/>
    </source>
</evidence>
<evidence type="ECO:0000256" key="2">
    <source>
        <dbReference type="ARBA" id="ARBA00008821"/>
    </source>
</evidence>
<dbReference type="Pfam" id="PF00860">
    <property type="entry name" value="Xan_ur_permease"/>
    <property type="match status" value="1"/>
</dbReference>
<name>A0A9D3YC35_DREPO</name>
<evidence type="ECO:0000256" key="4">
    <source>
        <dbReference type="ARBA" id="ARBA00022989"/>
    </source>
</evidence>
<evidence type="ECO:0000313" key="7">
    <source>
        <dbReference type="EMBL" id="KAH3696056.1"/>
    </source>
</evidence>
<feature type="transmembrane region" description="Helical" evidence="6">
    <location>
        <begin position="159"/>
        <end position="177"/>
    </location>
</feature>
<reference evidence="7" key="1">
    <citation type="journal article" date="2019" name="bioRxiv">
        <title>The Genome of the Zebra Mussel, Dreissena polymorpha: A Resource for Invasive Species Research.</title>
        <authorList>
            <person name="McCartney M.A."/>
            <person name="Auch B."/>
            <person name="Kono T."/>
            <person name="Mallez S."/>
            <person name="Zhang Y."/>
            <person name="Obille A."/>
            <person name="Becker A."/>
            <person name="Abrahante J.E."/>
            <person name="Garbe J."/>
            <person name="Badalamenti J.P."/>
            <person name="Herman A."/>
            <person name="Mangelson H."/>
            <person name="Liachko I."/>
            <person name="Sullivan S."/>
            <person name="Sone E.D."/>
            <person name="Koren S."/>
            <person name="Silverstein K.A.T."/>
            <person name="Beckman K.B."/>
            <person name="Gohl D.M."/>
        </authorList>
    </citation>
    <scope>NUCLEOTIDE SEQUENCE</scope>
    <source>
        <strain evidence="7">Duluth1</strain>
        <tissue evidence="7">Whole animal</tissue>
    </source>
</reference>
<keyword evidence="5 6" id="KW-0472">Membrane</keyword>
<keyword evidence="8" id="KW-1185">Reference proteome</keyword>
<organism evidence="7 8">
    <name type="scientific">Dreissena polymorpha</name>
    <name type="common">Zebra mussel</name>
    <name type="synonym">Mytilus polymorpha</name>
    <dbReference type="NCBI Taxonomy" id="45954"/>
    <lineage>
        <taxon>Eukaryota</taxon>
        <taxon>Metazoa</taxon>
        <taxon>Spiralia</taxon>
        <taxon>Lophotrochozoa</taxon>
        <taxon>Mollusca</taxon>
        <taxon>Bivalvia</taxon>
        <taxon>Autobranchia</taxon>
        <taxon>Heteroconchia</taxon>
        <taxon>Euheterodonta</taxon>
        <taxon>Imparidentia</taxon>
        <taxon>Neoheterodontei</taxon>
        <taxon>Myida</taxon>
        <taxon>Dreissenoidea</taxon>
        <taxon>Dreissenidae</taxon>
        <taxon>Dreissena</taxon>
    </lineage>
</organism>
<reference evidence="7" key="2">
    <citation type="submission" date="2020-11" db="EMBL/GenBank/DDBJ databases">
        <authorList>
            <person name="McCartney M.A."/>
            <person name="Auch B."/>
            <person name="Kono T."/>
            <person name="Mallez S."/>
            <person name="Becker A."/>
            <person name="Gohl D.M."/>
            <person name="Silverstein K.A.T."/>
            <person name="Koren S."/>
            <person name="Bechman K.B."/>
            <person name="Herman A."/>
            <person name="Abrahante J.E."/>
            <person name="Garbe J."/>
        </authorList>
    </citation>
    <scope>NUCLEOTIDE SEQUENCE</scope>
    <source>
        <strain evidence="7">Duluth1</strain>
        <tissue evidence="7">Whole animal</tissue>
    </source>
</reference>
<comment type="caution">
    <text evidence="7">The sequence shown here is derived from an EMBL/GenBank/DDBJ whole genome shotgun (WGS) entry which is preliminary data.</text>
</comment>
<dbReference type="EMBL" id="JAIWYP010000016">
    <property type="protein sequence ID" value="KAH3696056.1"/>
    <property type="molecule type" value="Genomic_DNA"/>
</dbReference>
<feature type="transmembrane region" description="Helical" evidence="6">
    <location>
        <begin position="42"/>
        <end position="64"/>
    </location>
</feature>
<dbReference type="AlphaFoldDB" id="A0A9D3YC35"/>
<feature type="transmembrane region" description="Helical" evidence="6">
    <location>
        <begin position="12"/>
        <end position="30"/>
    </location>
</feature>
<accession>A0A9D3YC35</accession>
<dbReference type="GO" id="GO:0016020">
    <property type="term" value="C:membrane"/>
    <property type="evidence" value="ECO:0007669"/>
    <property type="project" value="UniProtKB-SubCell"/>
</dbReference>
<keyword evidence="3 6" id="KW-0812">Transmembrane</keyword>
<evidence type="ECO:0000313" key="8">
    <source>
        <dbReference type="Proteomes" id="UP000828390"/>
    </source>
</evidence>
<comment type="subcellular location">
    <subcellularLocation>
        <location evidence="1">Membrane</location>
        <topology evidence="1">Multi-pass membrane protein</topology>
    </subcellularLocation>
</comment>
<keyword evidence="4 6" id="KW-1133">Transmembrane helix</keyword>
<evidence type="ECO:0000256" key="6">
    <source>
        <dbReference type="SAM" id="Phobius"/>
    </source>
</evidence>
<proteinExistence type="inferred from homology"/>
<comment type="similarity">
    <text evidence="2">Belongs to the nucleobase:cation symporter-2 (NCS2) (TC 2.A.40) family.</text>
</comment>
<evidence type="ECO:0000256" key="5">
    <source>
        <dbReference type="ARBA" id="ARBA00023136"/>
    </source>
</evidence>
<feature type="transmembrane region" description="Helical" evidence="6">
    <location>
        <begin position="134"/>
        <end position="153"/>
    </location>
</feature>